<dbReference type="Proteomes" id="UP000269721">
    <property type="component" value="Unassembled WGS sequence"/>
</dbReference>
<proteinExistence type="predicted"/>
<gene>
    <name evidence="2" type="ORF">BDK51DRAFT_39180</name>
</gene>
<feature type="region of interest" description="Disordered" evidence="1">
    <location>
        <begin position="64"/>
        <end position="136"/>
    </location>
</feature>
<dbReference type="AlphaFoldDB" id="A0A4P9W8A8"/>
<feature type="compositionally biased region" description="Pro residues" evidence="1">
    <location>
        <begin position="120"/>
        <end position="136"/>
    </location>
</feature>
<organism evidence="2 3">
    <name type="scientific">Blyttiomyces helicus</name>
    <dbReference type="NCBI Taxonomy" id="388810"/>
    <lineage>
        <taxon>Eukaryota</taxon>
        <taxon>Fungi</taxon>
        <taxon>Fungi incertae sedis</taxon>
        <taxon>Chytridiomycota</taxon>
        <taxon>Chytridiomycota incertae sedis</taxon>
        <taxon>Chytridiomycetes</taxon>
        <taxon>Chytridiomycetes incertae sedis</taxon>
        <taxon>Blyttiomyces</taxon>
    </lineage>
</organism>
<reference evidence="3" key="1">
    <citation type="journal article" date="2018" name="Nat. Microbiol.">
        <title>Leveraging single-cell genomics to expand the fungal tree of life.</title>
        <authorList>
            <person name="Ahrendt S.R."/>
            <person name="Quandt C.A."/>
            <person name="Ciobanu D."/>
            <person name="Clum A."/>
            <person name="Salamov A."/>
            <person name="Andreopoulos B."/>
            <person name="Cheng J.F."/>
            <person name="Woyke T."/>
            <person name="Pelin A."/>
            <person name="Henrissat B."/>
            <person name="Reynolds N.K."/>
            <person name="Benny G.L."/>
            <person name="Smith M.E."/>
            <person name="James T.Y."/>
            <person name="Grigoriev I.V."/>
        </authorList>
    </citation>
    <scope>NUCLEOTIDE SEQUENCE [LARGE SCALE GENOMIC DNA]</scope>
</reference>
<accession>A0A4P9W8A8</accession>
<evidence type="ECO:0000313" key="2">
    <source>
        <dbReference type="EMBL" id="RKO86396.1"/>
    </source>
</evidence>
<keyword evidence="3" id="KW-1185">Reference proteome</keyword>
<feature type="compositionally biased region" description="Low complexity" evidence="1">
    <location>
        <begin position="74"/>
        <end position="119"/>
    </location>
</feature>
<dbReference type="EMBL" id="KZ998234">
    <property type="protein sequence ID" value="RKO86396.1"/>
    <property type="molecule type" value="Genomic_DNA"/>
</dbReference>
<evidence type="ECO:0000256" key="1">
    <source>
        <dbReference type="SAM" id="MobiDB-lite"/>
    </source>
</evidence>
<protein>
    <submittedName>
        <fullName evidence="2">Uncharacterized protein</fullName>
    </submittedName>
</protein>
<sequence length="416" mass="44377">MGLPPLEIPAKEAEKKAEEDKAAAVIEEQLPAYSVPISSSSSTTTDAPLISAVPPVSPLASAFASKLKADRDTVPPTDATPATVPTPTAAQPKSAVAAALASRLAASRPAASSSSSSTSTPPPPPHRTFINPPPQPHCAYFTPVGSEGEDEIAAHVSSSALPQPQPILAPGQLPGTRIITTSVSATAAHQQLGEELAFLHRAAPRILPNIRNQKPKAGDTVVAVCSRVDGKDGGTVYVAANKDEGGAASRVARVLQLAREYEGKDLNGDHGLLASLDEVLKWNIVKFTEKTGKEQFEEDLLSLLALISEDPFKSRWAARISIFAQLYTEMCSYPDWETAKGTSRYRTLLATLPTIITVQSTSVTFTPSPWQEVATRNDLSAANIKKIERRMCKYPKTVEDALMHCELALLTYLAEL</sequence>
<evidence type="ECO:0000313" key="3">
    <source>
        <dbReference type="Proteomes" id="UP000269721"/>
    </source>
</evidence>
<name>A0A4P9W8A8_9FUNG</name>